<dbReference type="GO" id="GO:0032543">
    <property type="term" value="P:mitochondrial translation"/>
    <property type="evidence" value="ECO:0007669"/>
    <property type="project" value="InterPro"/>
</dbReference>
<dbReference type="Gramene" id="MELO3C017325.2.1">
    <property type="protein sequence ID" value="MELO3C017325.2.1"/>
    <property type="gene ID" value="MELO3C017325.2"/>
</dbReference>
<accession>A0A1S3BW85</accession>
<dbReference type="EnsemblPlants" id="MELO3C017325.2.1">
    <property type="protein sequence ID" value="MELO3C017325.2.1"/>
    <property type="gene ID" value="MELO3C017325.2"/>
</dbReference>
<sequence length="418" mass="48810">MKWILLRNLSLRARNHLLRSPLYTSNAHPSFFLSPPTTSRFRLFSSDNDSPPNEDSQAVTQANLVSTQKKEASLEVQDVSNKEFKTRIEKYFKGDEEALSSILEAILRRKLAGKHEDTDDELVEELRMKPLEDVKDREFESDFEELHDTDEEIDDLYYAKNLVMERMAKDEYFNMDDKKWEDIVQDAVNHGILNDTKECEAILEDMLNWDKLLPDDLKEKVEAKFNELGDLCEKGELEPEEAYNQFKKYEDEVVMEYGKMMEAEAPTFDETDVQDNKKDLDDPPGEGPILRWQTRVVFAPGGDAWHPKNRKVKLSVTVKELGLSKYQFRRLRELVGKRYHPGKDELTITSERFEHREENRKDCLRTLFSLIEEAGKANKLVEDAQTLYVKERLRANPQFMERLRSKKMSSQVSSPQPA</sequence>
<dbReference type="eggNOG" id="KOG3933">
    <property type="taxonomic scope" value="Eukaryota"/>
</dbReference>
<proteinExistence type="predicted"/>
<organism evidence="3 4">
    <name type="scientific">Cucumis melo</name>
    <name type="common">Muskmelon</name>
    <dbReference type="NCBI Taxonomy" id="3656"/>
    <lineage>
        <taxon>Eukaryota</taxon>
        <taxon>Viridiplantae</taxon>
        <taxon>Streptophyta</taxon>
        <taxon>Embryophyta</taxon>
        <taxon>Tracheophyta</taxon>
        <taxon>Spermatophyta</taxon>
        <taxon>Magnoliopsida</taxon>
        <taxon>eudicotyledons</taxon>
        <taxon>Gunneridae</taxon>
        <taxon>Pentapetalae</taxon>
        <taxon>rosids</taxon>
        <taxon>fabids</taxon>
        <taxon>Cucurbitales</taxon>
        <taxon>Cucurbitaceae</taxon>
        <taxon>Benincaseae</taxon>
        <taxon>Cucumis</taxon>
    </lineage>
</organism>
<dbReference type="FunFam" id="3.30.160.20:FF:000055">
    <property type="entry name" value="Ribosomal protein S24/S35"/>
    <property type="match status" value="1"/>
</dbReference>
<gene>
    <name evidence="4" type="primary">LOC103494143</name>
    <name evidence="2" type="synonym">103494143</name>
</gene>
<dbReference type="KEGG" id="cmo:103494143"/>
<keyword evidence="3" id="KW-1185">Reference proteome</keyword>
<evidence type="ECO:0000259" key="1">
    <source>
        <dbReference type="Pfam" id="PF10213"/>
    </source>
</evidence>
<dbReference type="GO" id="GO:0003735">
    <property type="term" value="F:structural constituent of ribosome"/>
    <property type="evidence" value="ECO:0007669"/>
    <property type="project" value="InterPro"/>
</dbReference>
<dbReference type="OrthoDB" id="283424at2759"/>
<dbReference type="InterPro" id="IPR039848">
    <property type="entry name" value="Ribosomal_mS35_mt"/>
</dbReference>
<dbReference type="PANTHER" id="PTHR13490">
    <property type="entry name" value="MITOCHONDRIAL 28S RIBOSOMAL PROTEIN S28"/>
    <property type="match status" value="1"/>
</dbReference>
<dbReference type="InterPro" id="IPR019349">
    <property type="entry name" value="Ribosomal_mS35_mit"/>
</dbReference>
<reference evidence="2" key="1">
    <citation type="submission" date="2023-03" db="UniProtKB">
        <authorList>
            <consortium name="EnsemblPlants"/>
        </authorList>
    </citation>
    <scope>IDENTIFICATION</scope>
</reference>
<dbReference type="RefSeq" id="XP_008453436.1">
    <property type="nucleotide sequence ID" value="XM_008455214.2"/>
</dbReference>
<reference evidence="3" key="3">
    <citation type="submission" date="2025-05" db="UniProtKB">
        <authorList>
            <consortium name="RefSeq"/>
        </authorList>
    </citation>
    <scope>NUCLEOTIDE SEQUENCE [LARGE SCALE GENOMIC DNA]</scope>
</reference>
<evidence type="ECO:0000313" key="4">
    <source>
        <dbReference type="RefSeq" id="XP_008453436.1"/>
    </source>
</evidence>
<protein>
    <submittedName>
        <fullName evidence="4">Uncharacterized protein LOC103494143</fullName>
    </submittedName>
</protein>
<evidence type="ECO:0000313" key="3">
    <source>
        <dbReference type="Proteomes" id="UP001652600"/>
    </source>
</evidence>
<reference evidence="4" key="2">
    <citation type="submission" date="2025-04" db="UniProtKB">
        <authorList>
            <consortium name="RefSeq"/>
        </authorList>
    </citation>
    <scope>IDENTIFICATION</scope>
</reference>
<dbReference type="PANTHER" id="PTHR13490:SF0">
    <property type="entry name" value="SMALL RIBOSOMAL SUBUNIT PROTEIN MS35"/>
    <property type="match status" value="1"/>
</dbReference>
<dbReference type="GeneID" id="103494143"/>
<dbReference type="Gene3D" id="3.30.160.20">
    <property type="match status" value="1"/>
</dbReference>
<dbReference type="Pfam" id="PF10213">
    <property type="entry name" value="MRP-S28"/>
    <property type="match status" value="1"/>
</dbReference>
<feature type="domain" description="Small ribosomal subunit protein mS35 mitochondrial conserved" evidence="1">
    <location>
        <begin position="304"/>
        <end position="383"/>
    </location>
</feature>
<dbReference type="GO" id="GO:0005763">
    <property type="term" value="C:mitochondrial small ribosomal subunit"/>
    <property type="evidence" value="ECO:0007669"/>
    <property type="project" value="TreeGrafter"/>
</dbReference>
<evidence type="ECO:0000313" key="2">
    <source>
        <dbReference type="EnsemblPlants" id="MELO3C017325.2.1"/>
    </source>
</evidence>
<dbReference type="Proteomes" id="UP001652600">
    <property type="component" value="Chromosome 2"/>
</dbReference>
<name>A0A1S3BW85_CUCME</name>
<dbReference type="InParanoid" id="A0A1S3BW85"/>
<dbReference type="AlphaFoldDB" id="A0A1S3BW85"/>